<dbReference type="SMART" id="SM00347">
    <property type="entry name" value="HTH_MARR"/>
    <property type="match status" value="1"/>
</dbReference>
<feature type="domain" description="HTH marR-type" evidence="1">
    <location>
        <begin position="7"/>
        <end position="139"/>
    </location>
</feature>
<accession>A0ABV7WFT3</accession>
<comment type="caution">
    <text evidence="2">The sequence shown here is derived from an EMBL/GenBank/DDBJ whole genome shotgun (WGS) entry which is preliminary data.</text>
</comment>
<evidence type="ECO:0000313" key="3">
    <source>
        <dbReference type="Proteomes" id="UP001595685"/>
    </source>
</evidence>
<dbReference type="EMBL" id="JBHRWW010000003">
    <property type="protein sequence ID" value="MFC3687921.1"/>
    <property type="molecule type" value="Genomic_DNA"/>
</dbReference>
<dbReference type="RefSeq" id="WP_340291185.1">
    <property type="nucleotide sequence ID" value="NZ_JBBEOI010000033.1"/>
</dbReference>
<dbReference type="Gene3D" id="1.10.10.10">
    <property type="entry name" value="Winged helix-like DNA-binding domain superfamily/Winged helix DNA-binding domain"/>
    <property type="match status" value="1"/>
</dbReference>
<evidence type="ECO:0000259" key="1">
    <source>
        <dbReference type="PROSITE" id="PS50995"/>
    </source>
</evidence>
<protein>
    <submittedName>
        <fullName evidence="2">MarR family winged helix-turn-helix transcriptional regulator</fullName>
    </submittedName>
</protein>
<dbReference type="Pfam" id="PF12802">
    <property type="entry name" value="MarR_2"/>
    <property type="match status" value="1"/>
</dbReference>
<dbReference type="PROSITE" id="PS50995">
    <property type="entry name" value="HTH_MARR_2"/>
    <property type="match status" value="1"/>
</dbReference>
<gene>
    <name evidence="2" type="ORF">ACFOLH_06155</name>
</gene>
<keyword evidence="3" id="KW-1185">Reference proteome</keyword>
<dbReference type="SUPFAM" id="SSF46785">
    <property type="entry name" value="Winged helix' DNA-binding domain"/>
    <property type="match status" value="1"/>
</dbReference>
<evidence type="ECO:0000313" key="2">
    <source>
        <dbReference type="EMBL" id="MFC3687921.1"/>
    </source>
</evidence>
<proteinExistence type="predicted"/>
<reference evidence="3" key="1">
    <citation type="journal article" date="2019" name="Int. J. Syst. Evol. Microbiol.">
        <title>The Global Catalogue of Microorganisms (GCM) 10K type strain sequencing project: providing services to taxonomists for standard genome sequencing and annotation.</title>
        <authorList>
            <consortium name="The Broad Institute Genomics Platform"/>
            <consortium name="The Broad Institute Genome Sequencing Center for Infectious Disease"/>
            <person name="Wu L."/>
            <person name="Ma J."/>
        </authorList>
    </citation>
    <scope>NUCLEOTIDE SEQUENCE [LARGE SCALE GENOMIC DNA]</scope>
    <source>
        <strain evidence="3">NCAIM B.02333</strain>
    </source>
</reference>
<dbReference type="Proteomes" id="UP001595685">
    <property type="component" value="Unassembled WGS sequence"/>
</dbReference>
<dbReference type="InterPro" id="IPR036388">
    <property type="entry name" value="WH-like_DNA-bd_sf"/>
</dbReference>
<dbReference type="InterPro" id="IPR000835">
    <property type="entry name" value="HTH_MarR-typ"/>
</dbReference>
<name>A0ABV7WFT3_9MICO</name>
<organism evidence="2 3">
    <name type="scientific">Aquipuribacter hungaricus</name>
    <dbReference type="NCBI Taxonomy" id="545624"/>
    <lineage>
        <taxon>Bacteria</taxon>
        <taxon>Bacillati</taxon>
        <taxon>Actinomycetota</taxon>
        <taxon>Actinomycetes</taxon>
        <taxon>Micrococcales</taxon>
        <taxon>Intrasporangiaceae</taxon>
        <taxon>Aquipuribacter</taxon>
    </lineage>
</organism>
<sequence length="152" mass="15844">MSQDDLDGLTAWTLIRAAHRVEQQLTALFASRGLSPVQFGVLAHLATGVPLTRAQLAREVLVRPQSVAGVLDGLTARGLVLDQGRRGKGRPNPVTLSPQGREVLAEVWPAVLAATGPAGLGLSETDGAHLDRILSSIVRPGPAPPDAGTVRS</sequence>
<dbReference type="InterPro" id="IPR036390">
    <property type="entry name" value="WH_DNA-bd_sf"/>
</dbReference>